<sequence length="60" mass="6686">MTNAAGQTGGMNPPPSLEPLFAHRHYCSLVTESCLVEINTTLMPDVHFKIFLWKLSVVEI</sequence>
<evidence type="ECO:0000313" key="1">
    <source>
        <dbReference type="EMBL" id="JAH87681.1"/>
    </source>
</evidence>
<dbReference type="EMBL" id="GBXM01020896">
    <property type="protein sequence ID" value="JAH87681.1"/>
    <property type="molecule type" value="Transcribed_RNA"/>
</dbReference>
<organism evidence="1">
    <name type="scientific">Anguilla anguilla</name>
    <name type="common">European freshwater eel</name>
    <name type="synonym">Muraena anguilla</name>
    <dbReference type="NCBI Taxonomy" id="7936"/>
    <lineage>
        <taxon>Eukaryota</taxon>
        <taxon>Metazoa</taxon>
        <taxon>Chordata</taxon>
        <taxon>Craniata</taxon>
        <taxon>Vertebrata</taxon>
        <taxon>Euteleostomi</taxon>
        <taxon>Actinopterygii</taxon>
        <taxon>Neopterygii</taxon>
        <taxon>Teleostei</taxon>
        <taxon>Anguilliformes</taxon>
        <taxon>Anguillidae</taxon>
        <taxon>Anguilla</taxon>
    </lineage>
</organism>
<dbReference type="AlphaFoldDB" id="A0A0E9WBI6"/>
<accession>A0A0E9WBI6</accession>
<protein>
    <submittedName>
        <fullName evidence="1">Uncharacterized protein</fullName>
    </submittedName>
</protein>
<reference evidence="1" key="1">
    <citation type="submission" date="2014-11" db="EMBL/GenBank/DDBJ databases">
        <authorList>
            <person name="Amaro Gonzalez C."/>
        </authorList>
    </citation>
    <scope>NUCLEOTIDE SEQUENCE</scope>
</reference>
<proteinExistence type="predicted"/>
<name>A0A0E9WBI6_ANGAN</name>
<reference evidence="1" key="2">
    <citation type="journal article" date="2015" name="Fish Shellfish Immunol.">
        <title>Early steps in the European eel (Anguilla anguilla)-Vibrio vulnificus interaction in the gills: Role of the RtxA13 toxin.</title>
        <authorList>
            <person name="Callol A."/>
            <person name="Pajuelo D."/>
            <person name="Ebbesson L."/>
            <person name="Teles M."/>
            <person name="MacKenzie S."/>
            <person name="Amaro C."/>
        </authorList>
    </citation>
    <scope>NUCLEOTIDE SEQUENCE</scope>
</reference>